<keyword evidence="2" id="KW-0732">Signal</keyword>
<feature type="compositionally biased region" description="Acidic residues" evidence="1">
    <location>
        <begin position="309"/>
        <end position="318"/>
    </location>
</feature>
<dbReference type="EMBL" id="JAUZQC010000021">
    <property type="protein sequence ID" value="KAK5851674.1"/>
    <property type="molecule type" value="Genomic_DNA"/>
</dbReference>
<dbReference type="GO" id="GO:0001503">
    <property type="term" value="P:ossification"/>
    <property type="evidence" value="ECO:0007669"/>
    <property type="project" value="InterPro"/>
</dbReference>
<gene>
    <name evidence="3" type="ORF">PBY51_023211</name>
</gene>
<feature type="compositionally biased region" description="Low complexity" evidence="1">
    <location>
        <begin position="340"/>
        <end position="351"/>
    </location>
</feature>
<feature type="chain" id="PRO_5042886343" description="Secreted phosphoprotein 1" evidence="2">
    <location>
        <begin position="17"/>
        <end position="382"/>
    </location>
</feature>
<feature type="region of interest" description="Disordered" evidence="1">
    <location>
        <begin position="20"/>
        <end position="191"/>
    </location>
</feature>
<feature type="compositionally biased region" description="Acidic residues" evidence="1">
    <location>
        <begin position="110"/>
        <end position="135"/>
    </location>
</feature>
<proteinExistence type="predicted"/>
<organism evidence="3 4">
    <name type="scientific">Eleginops maclovinus</name>
    <name type="common">Patagonian blennie</name>
    <name type="synonym">Eleginus maclovinus</name>
    <dbReference type="NCBI Taxonomy" id="56733"/>
    <lineage>
        <taxon>Eukaryota</taxon>
        <taxon>Metazoa</taxon>
        <taxon>Chordata</taxon>
        <taxon>Craniata</taxon>
        <taxon>Vertebrata</taxon>
        <taxon>Euteleostomi</taxon>
        <taxon>Actinopterygii</taxon>
        <taxon>Neopterygii</taxon>
        <taxon>Teleostei</taxon>
        <taxon>Neoteleostei</taxon>
        <taxon>Acanthomorphata</taxon>
        <taxon>Eupercaria</taxon>
        <taxon>Perciformes</taxon>
        <taxon>Notothenioidei</taxon>
        <taxon>Eleginopidae</taxon>
        <taxon>Eleginops</taxon>
    </lineage>
</organism>
<feature type="signal peptide" evidence="2">
    <location>
        <begin position="1"/>
        <end position="16"/>
    </location>
</feature>
<feature type="compositionally biased region" description="Low complexity" evidence="1">
    <location>
        <begin position="290"/>
        <end position="308"/>
    </location>
</feature>
<evidence type="ECO:0000313" key="4">
    <source>
        <dbReference type="Proteomes" id="UP001346869"/>
    </source>
</evidence>
<reference evidence="3 4" key="2">
    <citation type="journal article" date="2023" name="Mol. Biol. Evol.">
        <title>Genomics of Secondarily Temperate Adaptation in the Only Non-Antarctic Icefish.</title>
        <authorList>
            <person name="Rivera-Colon A.G."/>
            <person name="Rayamajhi N."/>
            <person name="Minhas B.F."/>
            <person name="Madrigal G."/>
            <person name="Bilyk K.T."/>
            <person name="Yoon V."/>
            <person name="Hune M."/>
            <person name="Gregory S."/>
            <person name="Cheng C.H.C."/>
            <person name="Catchen J.M."/>
        </authorList>
    </citation>
    <scope>NUCLEOTIDE SEQUENCE [LARGE SCALE GENOMIC DNA]</scope>
    <source>
        <strain evidence="3">JMC-PN-2008</strain>
    </source>
</reference>
<sequence length="382" mass="40353">MKVAVVFVLLFATVLCRPAKKVSLSSSESSEEVARRPASPPLSKQALPQLRAAPVQNIEAAPSTNSDETTEISEEDEPVAAEAPMEIKSEGADTTSSPETASVGSQDSQNSDDDDDDDADDDDETEEGEIDEDESSNSSESGESSSPAPSTETPVVVTEETVAETTAEPIVPTIVTDTDSGRGDSLGGYPSDYKSIVYVEEKSYHKVPGPYKSYEFMGTGKKMDYDMTEGNEVDKSLKVYKAIHVHSDILEEDTSTPEVESQGLDTSSGTSQDQDISNRQASFPEEEESASASDATTSDATTSESSSTPEEEEEEEESASTANDSASASQESEDEESQSSEEATATPGAADSESDESAESDSDEEGAGPVITTDMPEVITAK</sequence>
<dbReference type="InterPro" id="IPR002038">
    <property type="entry name" value="Osteopontin"/>
</dbReference>
<name>A0AAN7X1T5_ELEMC</name>
<dbReference type="GO" id="GO:0007155">
    <property type="term" value="P:cell adhesion"/>
    <property type="evidence" value="ECO:0007669"/>
    <property type="project" value="InterPro"/>
</dbReference>
<evidence type="ECO:0000313" key="3">
    <source>
        <dbReference type="EMBL" id="KAK5851674.1"/>
    </source>
</evidence>
<keyword evidence="4" id="KW-1185">Reference proteome</keyword>
<evidence type="ECO:0008006" key="5">
    <source>
        <dbReference type="Google" id="ProtNLM"/>
    </source>
</evidence>
<dbReference type="Proteomes" id="UP001346869">
    <property type="component" value="Unassembled WGS sequence"/>
</dbReference>
<feature type="compositionally biased region" description="Low complexity" evidence="1">
    <location>
        <begin position="319"/>
        <end position="330"/>
    </location>
</feature>
<dbReference type="AlphaFoldDB" id="A0AAN7X1T5"/>
<feature type="compositionally biased region" description="Acidic residues" evidence="1">
    <location>
        <begin position="68"/>
        <end position="79"/>
    </location>
</feature>
<dbReference type="PANTHER" id="PTHR10607">
    <property type="entry name" value="OSTEOPONTIN"/>
    <property type="match status" value="1"/>
</dbReference>
<evidence type="ECO:0000256" key="2">
    <source>
        <dbReference type="SAM" id="SignalP"/>
    </source>
</evidence>
<accession>A0AAN7X1T5</accession>
<feature type="region of interest" description="Disordered" evidence="1">
    <location>
        <begin position="248"/>
        <end position="382"/>
    </location>
</feature>
<feature type="compositionally biased region" description="Polar residues" evidence="1">
    <location>
        <begin position="256"/>
        <end position="281"/>
    </location>
</feature>
<protein>
    <recommendedName>
        <fullName evidence="5">Secreted phosphoprotein 1</fullName>
    </recommendedName>
</protein>
<feature type="compositionally biased region" description="Acidic residues" evidence="1">
    <location>
        <begin position="352"/>
        <end position="366"/>
    </location>
</feature>
<feature type="compositionally biased region" description="Low complexity" evidence="1">
    <location>
        <begin position="136"/>
        <end position="171"/>
    </location>
</feature>
<evidence type="ECO:0000256" key="1">
    <source>
        <dbReference type="SAM" id="MobiDB-lite"/>
    </source>
</evidence>
<comment type="caution">
    <text evidence="3">The sequence shown here is derived from an EMBL/GenBank/DDBJ whole genome shotgun (WGS) entry which is preliminary data.</text>
</comment>
<reference evidence="3 4" key="1">
    <citation type="journal article" date="2023" name="Genes (Basel)">
        <title>Chromosome-Level Genome Assembly and Circadian Gene Repertoire of the Patagonia Blennie Eleginops maclovinus-The Closest Ancestral Proxy of Antarctic Cryonotothenioids.</title>
        <authorList>
            <person name="Cheng C.C."/>
            <person name="Rivera-Colon A.G."/>
            <person name="Minhas B.F."/>
            <person name="Wilson L."/>
            <person name="Rayamajhi N."/>
            <person name="Vargas-Chacoff L."/>
            <person name="Catchen J.M."/>
        </authorList>
    </citation>
    <scope>NUCLEOTIDE SEQUENCE [LARGE SCALE GENOMIC DNA]</scope>
    <source>
        <strain evidence="3">JMC-PN-2008</strain>
    </source>
</reference>
<dbReference type="PANTHER" id="PTHR10607:SF1">
    <property type="entry name" value="OSTEOPONTIN"/>
    <property type="match status" value="1"/>
</dbReference>